<protein>
    <recommendedName>
        <fullName evidence="3">Addiction module toxin RelE</fullName>
    </recommendedName>
</protein>
<accession>A0A1G2S796</accession>
<sequence length="102" mass="12069">MKINFLFTETYDFLFNLDDVSVGKINKAVGLLEQYGNTIRYPHTKYISEGVFELRVIGSNNIRIFFVFKKEEAIILHAIIKKTQRLARKDIDYVVRLKNRLR</sequence>
<reference evidence="1 2" key="1">
    <citation type="journal article" date="2016" name="Nat. Commun.">
        <title>Thousands of microbial genomes shed light on interconnected biogeochemical processes in an aquifer system.</title>
        <authorList>
            <person name="Anantharaman K."/>
            <person name="Brown C.T."/>
            <person name="Hug L.A."/>
            <person name="Sharon I."/>
            <person name="Castelle C.J."/>
            <person name="Probst A.J."/>
            <person name="Thomas B.C."/>
            <person name="Singh A."/>
            <person name="Wilkins M.J."/>
            <person name="Karaoz U."/>
            <person name="Brodie E.L."/>
            <person name="Williams K.H."/>
            <person name="Hubbard S.S."/>
            <person name="Banfield J.F."/>
        </authorList>
    </citation>
    <scope>NUCLEOTIDE SEQUENCE [LARGE SCALE GENOMIC DNA]</scope>
</reference>
<evidence type="ECO:0000313" key="2">
    <source>
        <dbReference type="Proteomes" id="UP000179118"/>
    </source>
</evidence>
<dbReference type="InterPro" id="IPR009241">
    <property type="entry name" value="HigB-like"/>
</dbReference>
<name>A0A1G2S796_9BACT</name>
<evidence type="ECO:0000313" key="1">
    <source>
        <dbReference type="EMBL" id="OHA80975.1"/>
    </source>
</evidence>
<gene>
    <name evidence="1" type="ORF">A3D51_03060</name>
</gene>
<proteinExistence type="predicted"/>
<evidence type="ECO:0008006" key="3">
    <source>
        <dbReference type="Google" id="ProtNLM"/>
    </source>
</evidence>
<dbReference type="Proteomes" id="UP000179118">
    <property type="component" value="Unassembled WGS sequence"/>
</dbReference>
<dbReference type="AlphaFoldDB" id="A0A1G2S796"/>
<organism evidence="1 2">
    <name type="scientific">Candidatus Yonathbacteria bacterium RIFCSPHIGHO2_02_FULL_44_14</name>
    <dbReference type="NCBI Taxonomy" id="1802724"/>
    <lineage>
        <taxon>Bacteria</taxon>
        <taxon>Candidatus Yonathiibacteriota</taxon>
    </lineage>
</organism>
<comment type="caution">
    <text evidence="1">The sequence shown here is derived from an EMBL/GenBank/DDBJ whole genome shotgun (WGS) entry which is preliminary data.</text>
</comment>
<dbReference type="EMBL" id="MHUT01000012">
    <property type="protein sequence ID" value="OHA80975.1"/>
    <property type="molecule type" value="Genomic_DNA"/>
</dbReference>
<dbReference type="Pfam" id="PF05973">
    <property type="entry name" value="Gp49"/>
    <property type="match status" value="1"/>
</dbReference>